<name>A0A1X0PAX0_9TRYP</name>
<keyword evidence="1" id="KW-0862">Zinc</keyword>
<dbReference type="EMBL" id="NBCO01000001">
    <property type="protein sequence ID" value="ORC93729.1"/>
    <property type="molecule type" value="Genomic_DNA"/>
</dbReference>
<keyword evidence="1" id="KW-0863">Zinc-finger</keyword>
<dbReference type="STRING" id="67003.A0A1X0PAX0"/>
<evidence type="ECO:0000256" key="1">
    <source>
        <dbReference type="PROSITE-ProRule" id="PRU00502"/>
    </source>
</evidence>
<gene>
    <name evidence="4" type="ORF">TM35_000016060</name>
</gene>
<dbReference type="GO" id="GO:0016567">
    <property type="term" value="P:protein ubiquitination"/>
    <property type="evidence" value="ECO:0007669"/>
    <property type="project" value="TreeGrafter"/>
</dbReference>
<feature type="domain" description="UBP-type" evidence="3">
    <location>
        <begin position="195"/>
        <end position="294"/>
    </location>
</feature>
<proteinExistence type="predicted"/>
<dbReference type="Pfam" id="PF02148">
    <property type="entry name" value="zf-UBP"/>
    <property type="match status" value="1"/>
</dbReference>
<dbReference type="PROSITE" id="PS50271">
    <property type="entry name" value="ZF_UBP"/>
    <property type="match status" value="1"/>
</dbReference>
<dbReference type="GO" id="GO:0007265">
    <property type="term" value="P:Ras protein signal transduction"/>
    <property type="evidence" value="ECO:0007669"/>
    <property type="project" value="TreeGrafter"/>
</dbReference>
<reference evidence="4 5" key="1">
    <citation type="submission" date="2017-03" db="EMBL/GenBank/DDBJ databases">
        <title>An alternative strategy for trypanosome survival in the mammalian bloodstream revealed through genome and transcriptome analysis of the ubiquitous bovine parasite Trypanosoma (Megatrypanum) theileri.</title>
        <authorList>
            <person name="Kelly S."/>
            <person name="Ivens A."/>
            <person name="Mott A."/>
            <person name="O'Neill E."/>
            <person name="Emms D."/>
            <person name="Macleod O."/>
            <person name="Voorheis P."/>
            <person name="Matthews J."/>
            <person name="Matthews K."/>
            <person name="Carrington M."/>
        </authorList>
    </citation>
    <scope>NUCLEOTIDE SEQUENCE [LARGE SCALE GENOMIC DNA]</scope>
    <source>
        <strain evidence="4">Edinburgh</strain>
    </source>
</reference>
<dbReference type="Gene3D" id="3.30.40.10">
    <property type="entry name" value="Zinc/RING finger domain, C3HC4 (zinc finger)"/>
    <property type="match status" value="1"/>
</dbReference>
<dbReference type="PANTHER" id="PTHR24007:SF7">
    <property type="entry name" value="BRCA1-ASSOCIATED PROTEIN"/>
    <property type="match status" value="1"/>
</dbReference>
<keyword evidence="1" id="KW-0479">Metal-binding</keyword>
<dbReference type="SUPFAM" id="SSF57850">
    <property type="entry name" value="RING/U-box"/>
    <property type="match status" value="1"/>
</dbReference>
<protein>
    <submittedName>
        <fullName evidence="4">BRCA1-associated protein</fullName>
    </submittedName>
</protein>
<dbReference type="RefSeq" id="XP_028887795.1">
    <property type="nucleotide sequence ID" value="XM_029021287.1"/>
</dbReference>
<dbReference type="Proteomes" id="UP000192257">
    <property type="component" value="Unassembled WGS sequence"/>
</dbReference>
<comment type="caution">
    <text evidence="4">The sequence shown here is derived from an EMBL/GenBank/DDBJ whole genome shotgun (WGS) entry which is preliminary data.</text>
</comment>
<evidence type="ECO:0000313" key="5">
    <source>
        <dbReference type="Proteomes" id="UP000192257"/>
    </source>
</evidence>
<dbReference type="AlphaFoldDB" id="A0A1X0PAX0"/>
<evidence type="ECO:0000259" key="3">
    <source>
        <dbReference type="PROSITE" id="PS50271"/>
    </source>
</evidence>
<dbReference type="GO" id="GO:0008270">
    <property type="term" value="F:zinc ion binding"/>
    <property type="evidence" value="ECO:0007669"/>
    <property type="project" value="UniProtKB-KW"/>
</dbReference>
<organism evidence="4 5">
    <name type="scientific">Trypanosoma theileri</name>
    <dbReference type="NCBI Taxonomy" id="67003"/>
    <lineage>
        <taxon>Eukaryota</taxon>
        <taxon>Discoba</taxon>
        <taxon>Euglenozoa</taxon>
        <taxon>Kinetoplastea</taxon>
        <taxon>Metakinetoplastina</taxon>
        <taxon>Trypanosomatida</taxon>
        <taxon>Trypanosomatidae</taxon>
        <taxon>Trypanosoma</taxon>
    </lineage>
</organism>
<sequence length="507" mass="57360">MLRYDVTDVLCEDQTCELPGDCVVRAVVGRVVLLRRLKFKREFFVPFVPTRSLLLVFPTRDPLDGEVLRPGTVEAVARYLRWLADGLPPDSPLRPRALLACTHSGCTVMTLDCADVLTAIALHARAQEDDAPVLGTRRVMVFPCDQDEEHPGADYYVVPTCTICAERLEPTLTGYTARTCRCDPPSACACMTEHSSCVVCTTLLRMQRGGGSNVPCEVCHLAGDPWICLVCGFVGCSRYQAQHAKHHFLQERHFFSMSLLTQQIWDYDSDAFVHRVVVLFDTATGAMQRVQYPDRDNLPSSLVDDTGDTVTAEKANKKHINAKYDSKVETSNETLALMIKHQLDTSRAEYESEHEEQQRLQKQGKQNLSLTLQKFYDIDATEIYSKMNLEKEYGGARQRWLSLFLGNRNLDDEVQQCKCEVSRLTELLNELNSELRSVVEYYATGEHRLLVEIADLEETIKEVETNVRMRKQLENRLGGDSCQTICVMGDGNDNSTKKTNKQKKQKK</sequence>
<evidence type="ECO:0000313" key="4">
    <source>
        <dbReference type="EMBL" id="ORC93729.1"/>
    </source>
</evidence>
<dbReference type="GO" id="GO:0061630">
    <property type="term" value="F:ubiquitin protein ligase activity"/>
    <property type="evidence" value="ECO:0007669"/>
    <property type="project" value="TreeGrafter"/>
</dbReference>
<accession>A0A1X0PAX0</accession>
<keyword evidence="2" id="KW-0175">Coiled coil</keyword>
<dbReference type="OrthoDB" id="273556at2759"/>
<dbReference type="GeneID" id="39981067"/>
<dbReference type="GO" id="GO:0005737">
    <property type="term" value="C:cytoplasm"/>
    <property type="evidence" value="ECO:0007669"/>
    <property type="project" value="TreeGrafter"/>
</dbReference>
<evidence type="ECO:0000256" key="2">
    <source>
        <dbReference type="SAM" id="Coils"/>
    </source>
</evidence>
<feature type="coiled-coil region" evidence="2">
    <location>
        <begin position="407"/>
        <end position="476"/>
    </location>
</feature>
<dbReference type="InterPro" id="IPR013083">
    <property type="entry name" value="Znf_RING/FYVE/PHD"/>
</dbReference>
<dbReference type="PANTHER" id="PTHR24007">
    <property type="entry name" value="BRCA1-ASSOCIATED PROTEIN"/>
    <property type="match status" value="1"/>
</dbReference>
<dbReference type="SMART" id="SM00290">
    <property type="entry name" value="ZnF_UBP"/>
    <property type="match status" value="1"/>
</dbReference>
<dbReference type="VEuPathDB" id="TriTrypDB:TM35_000016060"/>
<keyword evidence="5" id="KW-1185">Reference proteome</keyword>
<dbReference type="InterPro" id="IPR001607">
    <property type="entry name" value="Znf_UBP"/>
</dbReference>